<dbReference type="Gene3D" id="3.40.720.10">
    <property type="entry name" value="Alkaline Phosphatase, subunit A"/>
    <property type="match status" value="1"/>
</dbReference>
<accession>A0A381VYC5</accession>
<evidence type="ECO:0000313" key="1">
    <source>
        <dbReference type="EMBL" id="SVA45296.1"/>
    </source>
</evidence>
<dbReference type="InterPro" id="IPR010869">
    <property type="entry name" value="DUF1501"/>
</dbReference>
<organism evidence="1">
    <name type="scientific">marine metagenome</name>
    <dbReference type="NCBI Taxonomy" id="408172"/>
    <lineage>
        <taxon>unclassified sequences</taxon>
        <taxon>metagenomes</taxon>
        <taxon>ecological metagenomes</taxon>
    </lineage>
</organism>
<name>A0A381VYC5_9ZZZZ</name>
<dbReference type="PANTHER" id="PTHR43737:SF1">
    <property type="entry name" value="DUF1501 DOMAIN-CONTAINING PROTEIN"/>
    <property type="match status" value="1"/>
</dbReference>
<dbReference type="Pfam" id="PF07394">
    <property type="entry name" value="DUF1501"/>
    <property type="match status" value="1"/>
</dbReference>
<proteinExistence type="predicted"/>
<protein>
    <submittedName>
        <fullName evidence="1">Uncharacterized protein</fullName>
    </submittedName>
</protein>
<dbReference type="EMBL" id="UINC01010158">
    <property type="protein sequence ID" value="SVA45296.1"/>
    <property type="molecule type" value="Genomic_DNA"/>
</dbReference>
<reference evidence="1" key="1">
    <citation type="submission" date="2018-05" db="EMBL/GenBank/DDBJ databases">
        <authorList>
            <person name="Lanie J.A."/>
            <person name="Ng W.-L."/>
            <person name="Kazmierczak K.M."/>
            <person name="Andrzejewski T.M."/>
            <person name="Davidsen T.M."/>
            <person name="Wayne K.J."/>
            <person name="Tettelin H."/>
            <person name="Glass J.I."/>
            <person name="Rusch D."/>
            <person name="Podicherti R."/>
            <person name="Tsui H.-C.T."/>
            <person name="Winkler M.E."/>
        </authorList>
    </citation>
    <scope>NUCLEOTIDE SEQUENCE</scope>
</reference>
<sequence length="463" mass="50893">MHGFSGVALAAMLAEEARGEMPKIDPAKPYTPRPTHFAPKAKRVIEVFCSGALSHVDTFDYKPELIRRHGQPLPGNEKLVSFQGPNGNLTQPLWTFRPRGQCEKMVSDLVPHIGALADEICFLHSLTNKSNTHGPAENVMNTGFAFDGFPSMGAWVNYALGSENQNLPAFVAIEDPRGMPQSGPNNWANGFLPAAFQGTPFSSTKPIRFLQRPKEITAAKDEAARAALRVLEKENQTDFPNDANLAARISSYELAARMQLTVPGAANLKAEPAHIRKLYGADSANKNKAAFANNCILARRLVERGVRFVQLFNGAYASGGNINWDGHSRLKEQYDVHGEILDQPVAGLLRDLKQRGLLEDTLVVFATEFGRMPMFQAGTYGRDHNPNGFTAWLAGAGVKSGTSYGATDEFGFKASEKVITPHDFHATLLHLLGLDHEKLTYYHNGIQRRLTDVHGHVIREIQS</sequence>
<gene>
    <name evidence="1" type="ORF">METZ01_LOCUS98150</name>
</gene>
<dbReference type="AlphaFoldDB" id="A0A381VYC5"/>
<dbReference type="PANTHER" id="PTHR43737">
    <property type="entry name" value="BLL7424 PROTEIN"/>
    <property type="match status" value="1"/>
</dbReference>
<dbReference type="InterPro" id="IPR017850">
    <property type="entry name" value="Alkaline_phosphatase_core_sf"/>
</dbReference>
<dbReference type="SUPFAM" id="SSF53649">
    <property type="entry name" value="Alkaline phosphatase-like"/>
    <property type="match status" value="1"/>
</dbReference>